<dbReference type="CDD" id="cd04301">
    <property type="entry name" value="NAT_SF"/>
    <property type="match status" value="1"/>
</dbReference>
<dbReference type="Gene3D" id="3.40.630.30">
    <property type="match status" value="1"/>
</dbReference>
<dbReference type="InterPro" id="IPR016181">
    <property type="entry name" value="Acyl_CoA_acyltransferase"/>
</dbReference>
<dbReference type="Proteomes" id="UP000245461">
    <property type="component" value="Unassembled WGS sequence"/>
</dbReference>
<sequence>MSGGTRARSFKLHLKNSLALRPFAPEDVGPLMALFRDSVRKVARRDYSDEQVRAWAPDEMDIAAFGARLGRQTVLVAIEGEAIAGFAALDGQGHIDLLFVHPDHQRKGAGRLLLQGMEDAARATGLPRLSAHVSLTARPLFEAMGFAALAARQVPLRGQILTNFRMEKPLQTPGQPS</sequence>
<dbReference type="GO" id="GO:0016747">
    <property type="term" value="F:acyltransferase activity, transferring groups other than amino-acyl groups"/>
    <property type="evidence" value="ECO:0007669"/>
    <property type="project" value="InterPro"/>
</dbReference>
<keyword evidence="2" id="KW-0808">Transferase</keyword>
<dbReference type="OrthoDB" id="9789081at2"/>
<protein>
    <submittedName>
        <fullName evidence="2">GNAT family N-acetyltransferase</fullName>
    </submittedName>
</protein>
<proteinExistence type="predicted"/>
<name>A0A317EDC3_9PROT</name>
<dbReference type="SUPFAM" id="SSF55729">
    <property type="entry name" value="Acyl-CoA N-acyltransferases (Nat)"/>
    <property type="match status" value="1"/>
</dbReference>
<comment type="caution">
    <text evidence="2">The sequence shown here is derived from an EMBL/GenBank/DDBJ whole genome shotgun (WGS) entry which is preliminary data.</text>
</comment>
<evidence type="ECO:0000313" key="2">
    <source>
        <dbReference type="EMBL" id="PWR24741.1"/>
    </source>
</evidence>
<accession>A0A317EDC3</accession>
<organism evidence="2 3">
    <name type="scientific">Zavarzinia aquatilis</name>
    <dbReference type="NCBI Taxonomy" id="2211142"/>
    <lineage>
        <taxon>Bacteria</taxon>
        <taxon>Pseudomonadati</taxon>
        <taxon>Pseudomonadota</taxon>
        <taxon>Alphaproteobacteria</taxon>
        <taxon>Rhodospirillales</taxon>
        <taxon>Zavarziniaceae</taxon>
        <taxon>Zavarzinia</taxon>
    </lineage>
</organism>
<dbReference type="InterPro" id="IPR000182">
    <property type="entry name" value="GNAT_dom"/>
</dbReference>
<dbReference type="AlphaFoldDB" id="A0A317EDC3"/>
<reference evidence="2 3" key="1">
    <citation type="submission" date="2018-05" db="EMBL/GenBank/DDBJ databases">
        <title>Zavarzinia sp. HR-AS.</title>
        <authorList>
            <person name="Lee Y."/>
            <person name="Jeon C.O."/>
        </authorList>
    </citation>
    <scope>NUCLEOTIDE SEQUENCE [LARGE SCALE GENOMIC DNA]</scope>
    <source>
        <strain evidence="2 3">HR-AS</strain>
    </source>
</reference>
<feature type="domain" description="N-acetyltransferase" evidence="1">
    <location>
        <begin position="18"/>
        <end position="171"/>
    </location>
</feature>
<dbReference type="PROSITE" id="PS51186">
    <property type="entry name" value="GNAT"/>
    <property type="match status" value="1"/>
</dbReference>
<dbReference type="PANTHER" id="PTHR43451:SF1">
    <property type="entry name" value="ACETYLTRANSFERASE"/>
    <property type="match status" value="1"/>
</dbReference>
<evidence type="ECO:0000313" key="3">
    <source>
        <dbReference type="Proteomes" id="UP000245461"/>
    </source>
</evidence>
<gene>
    <name evidence="2" type="ORF">DKG74_08060</name>
</gene>
<dbReference type="Pfam" id="PF13673">
    <property type="entry name" value="Acetyltransf_10"/>
    <property type="match status" value="1"/>
</dbReference>
<evidence type="ECO:0000259" key="1">
    <source>
        <dbReference type="PROSITE" id="PS51186"/>
    </source>
</evidence>
<dbReference type="InterPro" id="IPR052564">
    <property type="entry name" value="N-acetyltrans/Recomb-assoc"/>
</dbReference>
<dbReference type="EMBL" id="QGLE01000003">
    <property type="protein sequence ID" value="PWR24741.1"/>
    <property type="molecule type" value="Genomic_DNA"/>
</dbReference>
<dbReference type="PANTHER" id="PTHR43451">
    <property type="entry name" value="ACETYLTRANSFERASE (GNAT) FAMILY PROTEIN"/>
    <property type="match status" value="1"/>
</dbReference>
<keyword evidence="3" id="KW-1185">Reference proteome</keyword>